<protein>
    <submittedName>
        <fullName evidence="2">TetR/AcrR family transcriptional regulator</fullName>
    </submittedName>
</protein>
<sequence length="219" mass="25518">MATSAQSKKKKVTQESLRDAYVRHYCLEGARPNSVFAFCDNQGITEKDFYDHFTSFQQIESSIWKDAFDRAFEQVSDDESLKELSVRDRFLTFSFAWVEVLKENRSFFQLNFKDQWSPLPGETLRNLRSHVKHSLKTWVIEGTSNGEIERRFKMSDHYDEALWILTLFITGFWLKDESAGFEKTDAAIEKSVNLAFDLLSKGSLDSALDLGKFLFQNFR</sequence>
<dbReference type="Proteomes" id="UP000468650">
    <property type="component" value="Unassembled WGS sequence"/>
</dbReference>
<evidence type="ECO:0000313" key="2">
    <source>
        <dbReference type="EMBL" id="KAB2814419.1"/>
    </source>
</evidence>
<gene>
    <name evidence="2" type="ORF">F8C67_01410</name>
</gene>
<evidence type="ECO:0000313" key="3">
    <source>
        <dbReference type="Proteomes" id="UP000468650"/>
    </source>
</evidence>
<dbReference type="RefSeq" id="WP_151665999.1">
    <property type="nucleotide sequence ID" value="NZ_WBVO01000001.1"/>
</dbReference>
<accession>A0A6N6RLG9</accession>
<dbReference type="InterPro" id="IPR036271">
    <property type="entry name" value="Tet_transcr_reg_TetR-rel_C_sf"/>
</dbReference>
<evidence type="ECO:0000259" key="1">
    <source>
        <dbReference type="Pfam" id="PF17931"/>
    </source>
</evidence>
<organism evidence="2 3">
    <name type="scientific">Phaeocystidibacter luteus</name>
    <dbReference type="NCBI Taxonomy" id="911197"/>
    <lineage>
        <taxon>Bacteria</taxon>
        <taxon>Pseudomonadati</taxon>
        <taxon>Bacteroidota</taxon>
        <taxon>Flavobacteriia</taxon>
        <taxon>Flavobacteriales</taxon>
        <taxon>Phaeocystidibacteraceae</taxon>
        <taxon>Phaeocystidibacter</taxon>
    </lineage>
</organism>
<proteinExistence type="predicted"/>
<dbReference type="OrthoDB" id="977687at2"/>
<dbReference type="Gene3D" id="1.10.357.10">
    <property type="entry name" value="Tetracycline Repressor, domain 2"/>
    <property type="match status" value="1"/>
</dbReference>
<keyword evidence="3" id="KW-1185">Reference proteome</keyword>
<comment type="caution">
    <text evidence="2">The sequence shown here is derived from an EMBL/GenBank/DDBJ whole genome shotgun (WGS) entry which is preliminary data.</text>
</comment>
<reference evidence="2 3" key="1">
    <citation type="submission" date="2019-09" db="EMBL/GenBank/DDBJ databases">
        <title>Genomes of family Cryomorphaceae.</title>
        <authorList>
            <person name="Bowman J.P."/>
        </authorList>
    </citation>
    <scope>NUCLEOTIDE SEQUENCE [LARGE SCALE GENOMIC DNA]</scope>
    <source>
        <strain evidence="2 3">LMG 25704</strain>
    </source>
</reference>
<name>A0A6N6RLG9_9FLAO</name>
<dbReference type="AlphaFoldDB" id="A0A6N6RLG9"/>
<dbReference type="EMBL" id="WBVO01000001">
    <property type="protein sequence ID" value="KAB2814419.1"/>
    <property type="molecule type" value="Genomic_DNA"/>
</dbReference>
<dbReference type="SUPFAM" id="SSF48498">
    <property type="entry name" value="Tetracyclin repressor-like, C-terminal domain"/>
    <property type="match status" value="1"/>
</dbReference>
<dbReference type="InterPro" id="IPR041673">
    <property type="entry name" value="TetR_C_23"/>
</dbReference>
<feature type="domain" description="Tetracyclin repressor-like C-terminal" evidence="1">
    <location>
        <begin position="89"/>
        <end position="214"/>
    </location>
</feature>
<dbReference type="Pfam" id="PF17931">
    <property type="entry name" value="TetR_C_23"/>
    <property type="match status" value="1"/>
</dbReference>